<keyword evidence="5 6" id="KW-0408">Iron</keyword>
<dbReference type="GO" id="GO:0046872">
    <property type="term" value="F:metal ion binding"/>
    <property type="evidence" value="ECO:0007669"/>
    <property type="project" value="UniProtKB-KW"/>
</dbReference>
<keyword evidence="3 6" id="KW-0479">Metal-binding</keyword>
<dbReference type="PANTHER" id="PTHR33751">
    <property type="entry name" value="CBB3-TYPE CYTOCHROME C OXIDASE SUBUNIT FIXP"/>
    <property type="match status" value="1"/>
</dbReference>
<name>A0A1W2C4X4_9HYPH</name>
<dbReference type="Pfam" id="PF00034">
    <property type="entry name" value="Cytochrom_C"/>
    <property type="match status" value="2"/>
</dbReference>
<dbReference type="STRING" id="937218.SAMN06297251_108170"/>
<dbReference type="Proteomes" id="UP000192656">
    <property type="component" value="Unassembled WGS sequence"/>
</dbReference>
<dbReference type="PANTHER" id="PTHR33751:SF9">
    <property type="entry name" value="CYTOCHROME C4"/>
    <property type="match status" value="1"/>
</dbReference>
<dbReference type="InterPro" id="IPR050597">
    <property type="entry name" value="Cytochrome_c_Oxidase_Subunit"/>
</dbReference>
<feature type="compositionally biased region" description="Low complexity" evidence="7">
    <location>
        <begin position="273"/>
        <end position="290"/>
    </location>
</feature>
<evidence type="ECO:0000256" key="1">
    <source>
        <dbReference type="ARBA" id="ARBA00022448"/>
    </source>
</evidence>
<feature type="domain" description="Cytochrome c" evidence="8">
    <location>
        <begin position="335"/>
        <end position="426"/>
    </location>
</feature>
<keyword evidence="2 6" id="KW-0349">Heme</keyword>
<feature type="compositionally biased region" description="Basic and acidic residues" evidence="7">
    <location>
        <begin position="302"/>
        <end position="311"/>
    </location>
</feature>
<dbReference type="AlphaFoldDB" id="A0A1W2C4X4"/>
<evidence type="ECO:0000256" key="3">
    <source>
        <dbReference type="ARBA" id="ARBA00022723"/>
    </source>
</evidence>
<keyword evidence="1" id="KW-0813">Transport</keyword>
<dbReference type="InterPro" id="IPR036909">
    <property type="entry name" value="Cyt_c-like_dom_sf"/>
</dbReference>
<evidence type="ECO:0000313" key="10">
    <source>
        <dbReference type="Proteomes" id="UP000192656"/>
    </source>
</evidence>
<protein>
    <submittedName>
        <fullName evidence="9">Cytochrome c</fullName>
    </submittedName>
</protein>
<sequence length="431" mass="45736">MRIDFVLTWKKALGLLLLAGAAALAVSLSGLVSIAASSGHIAPWRWFLGWTLENAVRTQSIGVGPPDDLDLFDPALVKRGAGHFATGCAACHGAPGVPQSPVVLGMTPAPPRLEEAIGDWKDDELFWIVKHGIKYSGMPAWPTQERDDEVWAQVAFLLALPEMTPQAYADLALGGGLADDDTEAGGQTTAALNGIFENALSDCARCHGRDGLGQGEGAFPDIAGQSEAYLYATLRAFSLGARQSGFMQPPARRYEPEVLRQLARYFASQPAAGTAAPGAGDARAKTAAAPLDSARGSAPTARRQDEAGRLEGDAEVATFRVPSASAAGPPATRKGLLELGRRIALEGIPSRKIPACQSCHGAAGRAKNPFYPYLAGQPEWYLSEHLQLWKEGTRGGTKFAHVMDKIAVHMTEEQIEAVAAWYSEQSAKDDP</sequence>
<reference evidence="9 10" key="1">
    <citation type="submission" date="2017-04" db="EMBL/GenBank/DDBJ databases">
        <authorList>
            <person name="Afonso C.L."/>
            <person name="Miller P.J."/>
            <person name="Scott M.A."/>
            <person name="Spackman E."/>
            <person name="Goraichik I."/>
            <person name="Dimitrov K.M."/>
            <person name="Suarez D.L."/>
            <person name="Swayne D.E."/>
        </authorList>
    </citation>
    <scope>NUCLEOTIDE SEQUENCE [LARGE SCALE GENOMIC DNA]</scope>
    <source>
        <strain evidence="9 10">CGMCC 1.10972</strain>
    </source>
</reference>
<keyword evidence="10" id="KW-1185">Reference proteome</keyword>
<dbReference type="PROSITE" id="PS51007">
    <property type="entry name" value="CYTC"/>
    <property type="match status" value="3"/>
</dbReference>
<dbReference type="RefSeq" id="WP_084410156.1">
    <property type="nucleotide sequence ID" value="NZ_FWXR01000008.1"/>
</dbReference>
<feature type="domain" description="Cytochrome c" evidence="8">
    <location>
        <begin position="180"/>
        <end position="270"/>
    </location>
</feature>
<evidence type="ECO:0000256" key="2">
    <source>
        <dbReference type="ARBA" id="ARBA00022617"/>
    </source>
</evidence>
<dbReference type="EMBL" id="FWXR01000008">
    <property type="protein sequence ID" value="SMC80259.1"/>
    <property type="molecule type" value="Genomic_DNA"/>
</dbReference>
<gene>
    <name evidence="9" type="ORF">SAMN06297251_108170</name>
</gene>
<proteinExistence type="predicted"/>
<accession>A0A1W2C4X4</accession>
<evidence type="ECO:0000259" key="8">
    <source>
        <dbReference type="PROSITE" id="PS51007"/>
    </source>
</evidence>
<feature type="domain" description="Cytochrome c" evidence="8">
    <location>
        <begin position="75"/>
        <end position="161"/>
    </location>
</feature>
<dbReference type="InterPro" id="IPR009056">
    <property type="entry name" value="Cyt_c-like_dom"/>
</dbReference>
<evidence type="ECO:0000256" key="5">
    <source>
        <dbReference type="ARBA" id="ARBA00023004"/>
    </source>
</evidence>
<dbReference type="Gene3D" id="1.10.760.10">
    <property type="entry name" value="Cytochrome c-like domain"/>
    <property type="match status" value="3"/>
</dbReference>
<evidence type="ECO:0000313" key="9">
    <source>
        <dbReference type="EMBL" id="SMC80259.1"/>
    </source>
</evidence>
<dbReference type="OrthoDB" id="9773456at2"/>
<organism evidence="9 10">
    <name type="scientific">Fulvimarina manganoxydans</name>
    <dbReference type="NCBI Taxonomy" id="937218"/>
    <lineage>
        <taxon>Bacteria</taxon>
        <taxon>Pseudomonadati</taxon>
        <taxon>Pseudomonadota</taxon>
        <taxon>Alphaproteobacteria</taxon>
        <taxon>Hyphomicrobiales</taxon>
        <taxon>Aurantimonadaceae</taxon>
        <taxon>Fulvimarina</taxon>
    </lineage>
</organism>
<dbReference type="SUPFAM" id="SSF46626">
    <property type="entry name" value="Cytochrome c"/>
    <property type="match status" value="3"/>
</dbReference>
<evidence type="ECO:0000256" key="4">
    <source>
        <dbReference type="ARBA" id="ARBA00022982"/>
    </source>
</evidence>
<dbReference type="GO" id="GO:0020037">
    <property type="term" value="F:heme binding"/>
    <property type="evidence" value="ECO:0007669"/>
    <property type="project" value="InterPro"/>
</dbReference>
<keyword evidence="4" id="KW-0249">Electron transport</keyword>
<feature type="region of interest" description="Disordered" evidence="7">
    <location>
        <begin position="273"/>
        <end position="311"/>
    </location>
</feature>
<dbReference type="GO" id="GO:0009055">
    <property type="term" value="F:electron transfer activity"/>
    <property type="evidence" value="ECO:0007669"/>
    <property type="project" value="InterPro"/>
</dbReference>
<dbReference type="Pfam" id="PF13442">
    <property type="entry name" value="Cytochrome_CBB3"/>
    <property type="match status" value="1"/>
</dbReference>
<evidence type="ECO:0000256" key="7">
    <source>
        <dbReference type="SAM" id="MobiDB-lite"/>
    </source>
</evidence>
<evidence type="ECO:0000256" key="6">
    <source>
        <dbReference type="PROSITE-ProRule" id="PRU00433"/>
    </source>
</evidence>